<dbReference type="Proteomes" id="UP000663844">
    <property type="component" value="Unassembled WGS sequence"/>
</dbReference>
<name>A0A819B8F6_9BILA</name>
<organism evidence="2 3">
    <name type="scientific">Adineta steineri</name>
    <dbReference type="NCBI Taxonomy" id="433720"/>
    <lineage>
        <taxon>Eukaryota</taxon>
        <taxon>Metazoa</taxon>
        <taxon>Spiralia</taxon>
        <taxon>Gnathifera</taxon>
        <taxon>Rotifera</taxon>
        <taxon>Eurotatoria</taxon>
        <taxon>Bdelloidea</taxon>
        <taxon>Adinetida</taxon>
        <taxon>Adinetidae</taxon>
        <taxon>Adineta</taxon>
    </lineage>
</organism>
<comment type="caution">
    <text evidence="2">The sequence shown here is derived from an EMBL/GenBank/DDBJ whole genome shotgun (WGS) entry which is preliminary data.</text>
</comment>
<proteinExistence type="predicted"/>
<evidence type="ECO:0000313" key="2">
    <source>
        <dbReference type="EMBL" id="CAF3799270.1"/>
    </source>
</evidence>
<dbReference type="AlphaFoldDB" id="A0A819B8F6"/>
<protein>
    <submittedName>
        <fullName evidence="2">Uncharacterized protein</fullName>
    </submittedName>
</protein>
<keyword evidence="1" id="KW-0175">Coiled coil</keyword>
<accession>A0A819B8F6</accession>
<dbReference type="EMBL" id="CAJOAZ010001326">
    <property type="protein sequence ID" value="CAF3799270.1"/>
    <property type="molecule type" value="Genomic_DNA"/>
</dbReference>
<evidence type="ECO:0000313" key="3">
    <source>
        <dbReference type="Proteomes" id="UP000663844"/>
    </source>
</evidence>
<feature type="coiled-coil region" evidence="1">
    <location>
        <begin position="42"/>
        <end position="69"/>
    </location>
</feature>
<reference evidence="2" key="1">
    <citation type="submission" date="2021-02" db="EMBL/GenBank/DDBJ databases">
        <authorList>
            <person name="Nowell W R."/>
        </authorList>
    </citation>
    <scope>NUCLEOTIDE SEQUENCE</scope>
</reference>
<evidence type="ECO:0000256" key="1">
    <source>
        <dbReference type="SAM" id="Coils"/>
    </source>
</evidence>
<sequence>MTTSFSRDDFNSLINELENTMQRSQILVSQTNHINTLQTKQIDQSQMTMDKSSQHLRNVEREVDELEKNFCVRLCCSSKTKKSKLKKSDEYQPNENITPIEQNPIYSNQQFQNLDENLQRLQYFNTLIDNEIQDQLQTLVCLSNLNNQVNVDTNKLTKTNYKSKRLF</sequence>
<gene>
    <name evidence="2" type="ORF">OXD698_LOCUS18155</name>
</gene>